<feature type="binding site" evidence="9">
    <location>
        <position position="249"/>
    </location>
    <ligand>
        <name>glycerol</name>
        <dbReference type="ChEBI" id="CHEBI:17754"/>
    </ligand>
</feature>
<comment type="caution">
    <text evidence="12">The sequence shown here is derived from an EMBL/GenBank/DDBJ whole genome shotgun (WGS) entry which is preliminary data.</text>
</comment>
<gene>
    <name evidence="9" type="primary">glpK</name>
    <name evidence="12" type="ORF">ABR69_08230</name>
</gene>
<dbReference type="AlphaFoldDB" id="A0A0R2SFA1"/>
<accession>A0A0R2SFA1</accession>
<dbReference type="SUPFAM" id="SSF53067">
    <property type="entry name" value="Actin-like ATPase domain"/>
    <property type="match status" value="2"/>
</dbReference>
<evidence type="ECO:0000256" key="5">
    <source>
        <dbReference type="ARBA" id="ARBA00022777"/>
    </source>
</evidence>
<dbReference type="InterPro" id="IPR018485">
    <property type="entry name" value="FGGY_C"/>
</dbReference>
<evidence type="ECO:0000256" key="2">
    <source>
        <dbReference type="ARBA" id="ARBA00009156"/>
    </source>
</evidence>
<evidence type="ECO:0000256" key="6">
    <source>
        <dbReference type="ARBA" id="ARBA00022798"/>
    </source>
</evidence>
<dbReference type="FunFam" id="3.30.420.40:FF:000008">
    <property type="entry name" value="Glycerol kinase"/>
    <property type="match status" value="1"/>
</dbReference>
<feature type="binding site" evidence="9">
    <location>
        <position position="418"/>
    </location>
    <ligand>
        <name>ADP</name>
        <dbReference type="ChEBI" id="CHEBI:456216"/>
    </ligand>
</feature>
<dbReference type="UniPathway" id="UPA00618">
    <property type="reaction ID" value="UER00672"/>
</dbReference>
<feature type="binding site" evidence="9">
    <location>
        <position position="314"/>
    </location>
    <ligand>
        <name>ADP</name>
        <dbReference type="ChEBI" id="CHEBI:456216"/>
    </ligand>
</feature>
<evidence type="ECO:0000313" key="12">
    <source>
        <dbReference type="EMBL" id="KRO72002.1"/>
    </source>
</evidence>
<dbReference type="PIRSF" id="PIRSF000538">
    <property type="entry name" value="GlpK"/>
    <property type="match status" value="1"/>
</dbReference>
<feature type="binding site" evidence="9">
    <location>
        <position position="271"/>
    </location>
    <ligand>
        <name>ADP</name>
        <dbReference type="ChEBI" id="CHEBI:456216"/>
    </ligand>
</feature>
<dbReference type="InterPro" id="IPR005999">
    <property type="entry name" value="Glycerol_kin"/>
</dbReference>
<evidence type="ECO:0000256" key="4">
    <source>
        <dbReference type="ARBA" id="ARBA00022741"/>
    </source>
</evidence>
<proteinExistence type="inferred from homology"/>
<dbReference type="EC" id="2.7.1.30" evidence="9"/>
<feature type="binding site" evidence="9">
    <location>
        <position position="12"/>
    </location>
    <ligand>
        <name>sn-glycerol 3-phosphate</name>
        <dbReference type="ChEBI" id="CHEBI:57597"/>
    </ligand>
</feature>
<dbReference type="Proteomes" id="UP000051934">
    <property type="component" value="Unassembled WGS sequence"/>
</dbReference>
<feature type="domain" description="Carbohydrate kinase FGGY N-terminal" evidence="10">
    <location>
        <begin position="4"/>
        <end position="256"/>
    </location>
</feature>
<dbReference type="EMBL" id="LIBB01000109">
    <property type="protein sequence ID" value="KRO72002.1"/>
    <property type="molecule type" value="Genomic_DNA"/>
</dbReference>
<evidence type="ECO:0000256" key="3">
    <source>
        <dbReference type="ARBA" id="ARBA00022679"/>
    </source>
</evidence>
<dbReference type="CDD" id="cd07786">
    <property type="entry name" value="FGGY_EcGK_like"/>
    <property type="match status" value="1"/>
</dbReference>
<keyword evidence="6 9" id="KW-0319">Glycerol metabolism</keyword>
<feature type="domain" description="Carbohydrate kinase FGGY C-terminal" evidence="11">
    <location>
        <begin position="266"/>
        <end position="452"/>
    </location>
</feature>
<comment type="similarity">
    <text evidence="2 9">Belongs to the FGGY kinase family.</text>
</comment>
<feature type="binding site" evidence="9">
    <location>
        <position position="414"/>
    </location>
    <ligand>
        <name>ADP</name>
        <dbReference type="ChEBI" id="CHEBI:456216"/>
    </ligand>
</feature>
<evidence type="ECO:0000256" key="1">
    <source>
        <dbReference type="ARBA" id="ARBA00005190"/>
    </source>
</evidence>
<protein>
    <recommendedName>
        <fullName evidence="9">Glycerol kinase</fullName>
        <ecNumber evidence="9">2.7.1.30</ecNumber>
    </recommendedName>
    <alternativeName>
        <fullName evidence="9">ATP:glycerol 3-phosphotransferase</fullName>
    </alternativeName>
    <alternativeName>
        <fullName evidence="9">Glycerokinase</fullName>
        <shortName evidence="9">GK</shortName>
    </alternativeName>
</protein>
<feature type="binding site" evidence="9">
    <location>
        <position position="314"/>
    </location>
    <ligand>
        <name>ATP</name>
        <dbReference type="ChEBI" id="CHEBI:30616"/>
    </ligand>
</feature>
<feature type="binding site" evidence="9">
    <location>
        <position position="250"/>
    </location>
    <ligand>
        <name>glycerol</name>
        <dbReference type="ChEBI" id="CHEBI:17754"/>
    </ligand>
</feature>
<dbReference type="InterPro" id="IPR043129">
    <property type="entry name" value="ATPase_NBD"/>
</dbReference>
<dbReference type="GO" id="GO:0005524">
    <property type="term" value="F:ATP binding"/>
    <property type="evidence" value="ECO:0007669"/>
    <property type="project" value="UniProtKB-UniRule"/>
</dbReference>
<feature type="binding site" evidence="9">
    <location>
        <position position="140"/>
    </location>
    <ligand>
        <name>sn-glycerol 3-phosphate</name>
        <dbReference type="ChEBI" id="CHEBI:57597"/>
    </ligand>
</feature>
<feature type="binding site" evidence="9">
    <location>
        <position position="140"/>
    </location>
    <ligand>
        <name>glycerol</name>
        <dbReference type="ChEBI" id="CHEBI:17754"/>
    </ligand>
</feature>
<feature type="binding site" evidence="9">
    <location>
        <position position="271"/>
    </location>
    <ligand>
        <name>ATP</name>
        <dbReference type="ChEBI" id="CHEBI:30616"/>
    </ligand>
</feature>
<dbReference type="GO" id="GO:0019563">
    <property type="term" value="P:glycerol catabolic process"/>
    <property type="evidence" value="ECO:0007669"/>
    <property type="project" value="UniProtKB-UniRule"/>
</dbReference>
<evidence type="ECO:0000256" key="9">
    <source>
        <dbReference type="HAMAP-Rule" id="MF_00186"/>
    </source>
</evidence>
<keyword evidence="7 9" id="KW-0067">ATP-binding</keyword>
<feature type="binding site" evidence="9">
    <location>
        <position position="16"/>
    </location>
    <ligand>
        <name>ADP</name>
        <dbReference type="ChEBI" id="CHEBI:456216"/>
    </ligand>
</feature>
<dbReference type="GO" id="GO:0006072">
    <property type="term" value="P:glycerol-3-phosphate metabolic process"/>
    <property type="evidence" value="ECO:0007669"/>
    <property type="project" value="InterPro"/>
</dbReference>
<reference evidence="12 13" key="1">
    <citation type="submission" date="2015-10" db="EMBL/GenBank/DDBJ databases">
        <title>Metagenome-Assembled Genomes uncover a global brackish microbiome.</title>
        <authorList>
            <person name="Hugerth L.W."/>
            <person name="Larsson J."/>
            <person name="Alneberg J."/>
            <person name="Lindh M.V."/>
            <person name="Legrand C."/>
            <person name="Pinhassi J."/>
            <person name="Andersson A.F."/>
        </authorList>
    </citation>
    <scope>NUCLEOTIDE SEQUENCE [LARGE SCALE GENOMIC DNA]</scope>
    <source>
        <strain evidence="12">BACL4 MAG-120507-bin80</strain>
    </source>
</reference>
<dbReference type="PANTHER" id="PTHR10196">
    <property type="entry name" value="SUGAR KINASE"/>
    <property type="match status" value="1"/>
</dbReference>
<dbReference type="InterPro" id="IPR000577">
    <property type="entry name" value="Carb_kinase_FGGY"/>
</dbReference>
<feature type="binding site" evidence="9">
    <location>
        <position position="89"/>
    </location>
    <ligand>
        <name>glycerol</name>
        <dbReference type="ChEBI" id="CHEBI:17754"/>
    </ligand>
</feature>
<dbReference type="Gene3D" id="3.30.420.40">
    <property type="match status" value="2"/>
</dbReference>
<keyword evidence="4 9" id="KW-0547">Nucleotide-binding</keyword>
<dbReference type="GO" id="GO:0004370">
    <property type="term" value="F:glycerol kinase activity"/>
    <property type="evidence" value="ECO:0007669"/>
    <property type="project" value="UniProtKB-UniRule"/>
</dbReference>
<evidence type="ECO:0000256" key="8">
    <source>
        <dbReference type="ARBA" id="ARBA00052101"/>
    </source>
</evidence>
<comment type="function">
    <text evidence="9">Key enzyme in the regulation of glycerol uptake and metabolism. Catalyzes the phosphorylation of glycerol to yield sn-glycerol 3-phosphate.</text>
</comment>
<feature type="binding site" evidence="9">
    <location>
        <position position="88"/>
    </location>
    <ligand>
        <name>glycerol</name>
        <dbReference type="ChEBI" id="CHEBI:17754"/>
    </ligand>
</feature>
<dbReference type="InterPro" id="IPR018484">
    <property type="entry name" value="FGGY_N"/>
</dbReference>
<feature type="binding site" evidence="9">
    <location>
        <position position="318"/>
    </location>
    <ligand>
        <name>ATP</name>
        <dbReference type="ChEBI" id="CHEBI:30616"/>
    </ligand>
</feature>
<keyword evidence="5 9" id="KW-0418">Kinase</keyword>
<feature type="binding site" evidence="9">
    <location>
        <position position="414"/>
    </location>
    <ligand>
        <name>ATP</name>
        <dbReference type="ChEBI" id="CHEBI:30616"/>
    </ligand>
</feature>
<keyword evidence="3 9" id="KW-0808">Transferase</keyword>
<evidence type="ECO:0000313" key="13">
    <source>
        <dbReference type="Proteomes" id="UP000051934"/>
    </source>
</evidence>
<dbReference type="PROSITE" id="PS00933">
    <property type="entry name" value="FGGY_KINASES_1"/>
    <property type="match status" value="1"/>
</dbReference>
<evidence type="ECO:0000259" key="10">
    <source>
        <dbReference type="Pfam" id="PF00370"/>
    </source>
</evidence>
<dbReference type="GO" id="GO:0005829">
    <property type="term" value="C:cytosol"/>
    <property type="evidence" value="ECO:0007669"/>
    <property type="project" value="TreeGrafter"/>
</dbReference>
<evidence type="ECO:0000256" key="7">
    <source>
        <dbReference type="ARBA" id="ARBA00022840"/>
    </source>
</evidence>
<comment type="catalytic activity">
    <reaction evidence="8 9">
        <text>glycerol + ATP = sn-glycerol 3-phosphate + ADP + H(+)</text>
        <dbReference type="Rhea" id="RHEA:21644"/>
        <dbReference type="ChEBI" id="CHEBI:15378"/>
        <dbReference type="ChEBI" id="CHEBI:17754"/>
        <dbReference type="ChEBI" id="CHEBI:30616"/>
        <dbReference type="ChEBI" id="CHEBI:57597"/>
        <dbReference type="ChEBI" id="CHEBI:456216"/>
        <dbReference type="EC" id="2.7.1.30"/>
    </reaction>
</comment>
<dbReference type="Pfam" id="PF00370">
    <property type="entry name" value="FGGY_N"/>
    <property type="match status" value="1"/>
</dbReference>
<comment type="activity regulation">
    <text evidence="9">Inhibited by fructose 1,6-bisphosphate (FBP).</text>
</comment>
<dbReference type="Pfam" id="PF02782">
    <property type="entry name" value="FGGY_C"/>
    <property type="match status" value="1"/>
</dbReference>
<organism evidence="12 13">
    <name type="scientific">OM182 bacterium BACL3 MAG-120507-bin80</name>
    <dbReference type="NCBI Taxonomy" id="1655577"/>
    <lineage>
        <taxon>Bacteria</taxon>
        <taxon>Pseudomonadati</taxon>
        <taxon>Pseudomonadota</taxon>
        <taxon>Gammaproteobacteria</taxon>
        <taxon>OMG group</taxon>
        <taxon>OM182 clade</taxon>
    </lineage>
</organism>
<dbReference type="NCBIfam" id="NF000756">
    <property type="entry name" value="PRK00047.1"/>
    <property type="match status" value="1"/>
</dbReference>
<name>A0A0R2SFA1_9GAMM</name>
<feature type="binding site" evidence="9">
    <location>
        <position position="249"/>
    </location>
    <ligand>
        <name>sn-glycerol 3-phosphate</name>
        <dbReference type="ChEBI" id="CHEBI:57597"/>
    </ligand>
</feature>
<feature type="binding site" evidence="9">
    <location>
        <position position="88"/>
    </location>
    <ligand>
        <name>sn-glycerol 3-phosphate</name>
        <dbReference type="ChEBI" id="CHEBI:57597"/>
    </ligand>
</feature>
<dbReference type="FunFam" id="3.30.420.40:FF:000007">
    <property type="entry name" value="Glycerol kinase"/>
    <property type="match status" value="1"/>
</dbReference>
<dbReference type="NCBIfam" id="TIGR01311">
    <property type="entry name" value="glycerol_kin"/>
    <property type="match status" value="1"/>
</dbReference>
<evidence type="ECO:0000259" key="11">
    <source>
        <dbReference type="Pfam" id="PF02782"/>
    </source>
</evidence>
<comment type="pathway">
    <text evidence="1 9">Polyol metabolism; glycerol degradation via glycerol kinase pathway; sn-glycerol 3-phosphate from glycerol: step 1/1.</text>
</comment>
<feature type="binding site" evidence="9">
    <location>
        <position position="13"/>
    </location>
    <ligand>
        <name>ATP</name>
        <dbReference type="ChEBI" id="CHEBI:30616"/>
    </ligand>
</feature>
<feature type="binding site" evidence="9">
    <location>
        <position position="12"/>
    </location>
    <ligand>
        <name>ADP</name>
        <dbReference type="ChEBI" id="CHEBI:456216"/>
    </ligand>
</feature>
<feature type="binding site" evidence="9">
    <location>
        <position position="14"/>
    </location>
    <ligand>
        <name>ATP</name>
        <dbReference type="ChEBI" id="CHEBI:30616"/>
    </ligand>
</feature>
<feature type="binding site" evidence="9">
    <location>
        <position position="12"/>
    </location>
    <ligand>
        <name>ATP</name>
        <dbReference type="ChEBI" id="CHEBI:30616"/>
    </ligand>
</feature>
<dbReference type="PANTHER" id="PTHR10196:SF78">
    <property type="entry name" value="GLYCEROL KINASE"/>
    <property type="match status" value="1"/>
</dbReference>
<sequence length="500" mass="54416">MKKYILAIDQGTTSSRALLFDASFQIVGVGQHEFVQHFPNNGWVEHDAEELWESTLKSCHDAIDAAGKNLGSSISAQDIAGIGITNQRETTVVWDRLTGKPIANAIVWQDRRTAEYCDGLRRAGHEPMVQEATGLLIDSYFSASKLRWLLDNVPNARTRAEAGELAFGTIDSFLLWRLSGGKSHCTDATNASRTQLFNIISQEWDERLLTLFGIPDSLLPQVKDCASDFGTTDPALFGARIPIAGMIGDQQAAAFGQCCFDAGMAKSTYGTGCFLLMNTGANIVRSEHRLLSTVAYRLNGVATYAVEGSIFMAGATMQWIRDGLKLIDDAAASEALAIETGDELSVYLVPAFTGLGAPYWDAEARGALYGLTRDTGIKEVVTAGLLSVCYQTRDLVEAIRGDGATLENLRVDGGMANNDWVMQKLADVLGCTVQRPTLVETTALGAAYMACLQLGLVESLDALAARWQLDSSWQQVQSEDWRVRHYTGWLEAVDRTRSSG</sequence>
<feature type="binding site" evidence="9">
    <location>
        <position position="89"/>
    </location>
    <ligand>
        <name>sn-glycerol 3-phosphate</name>
        <dbReference type="ChEBI" id="CHEBI:57597"/>
    </ligand>
</feature>
<dbReference type="HAMAP" id="MF_00186">
    <property type="entry name" value="Glycerol_kin"/>
    <property type="match status" value="1"/>
</dbReference>
<dbReference type="InterPro" id="IPR018483">
    <property type="entry name" value="Carb_kinase_FGGY_CS"/>
</dbReference>